<dbReference type="PANTHER" id="PTHR19920">
    <property type="entry name" value="WD40 PROTEIN CIAO1"/>
    <property type="match status" value="1"/>
</dbReference>
<dbReference type="OrthoDB" id="306990at2759"/>
<reference evidence="2" key="1">
    <citation type="submission" date="2021-01" db="EMBL/GenBank/DDBJ databases">
        <authorList>
            <consortium name="Genoscope - CEA"/>
            <person name="William W."/>
        </authorList>
    </citation>
    <scope>NUCLEOTIDE SEQUENCE</scope>
</reference>
<feature type="repeat" description="WD" evidence="1">
    <location>
        <begin position="250"/>
        <end position="284"/>
    </location>
</feature>
<organism evidence="2 3">
    <name type="scientific">Paramecium octaurelia</name>
    <dbReference type="NCBI Taxonomy" id="43137"/>
    <lineage>
        <taxon>Eukaryota</taxon>
        <taxon>Sar</taxon>
        <taxon>Alveolata</taxon>
        <taxon>Ciliophora</taxon>
        <taxon>Intramacronucleata</taxon>
        <taxon>Oligohymenophorea</taxon>
        <taxon>Peniculida</taxon>
        <taxon>Parameciidae</taxon>
        <taxon>Paramecium</taxon>
    </lineage>
</organism>
<name>A0A8S1YK42_PAROT</name>
<dbReference type="PROSITE" id="PS50294">
    <property type="entry name" value="WD_REPEATS_REGION"/>
    <property type="match status" value="1"/>
</dbReference>
<dbReference type="AlphaFoldDB" id="A0A8S1YK42"/>
<dbReference type="OMA" id="MISCEND"/>
<evidence type="ECO:0000256" key="1">
    <source>
        <dbReference type="PROSITE-ProRule" id="PRU00221"/>
    </source>
</evidence>
<dbReference type="InterPro" id="IPR001680">
    <property type="entry name" value="WD40_rpt"/>
</dbReference>
<dbReference type="Proteomes" id="UP000683925">
    <property type="component" value="Unassembled WGS sequence"/>
</dbReference>
<evidence type="ECO:0000313" key="3">
    <source>
        <dbReference type="Proteomes" id="UP000683925"/>
    </source>
</evidence>
<comment type="caution">
    <text evidence="2">The sequence shown here is derived from an EMBL/GenBank/DDBJ whole genome shotgun (WGS) entry which is preliminary data.</text>
</comment>
<protein>
    <recommendedName>
        <fullName evidence="4">WD40-repeat-containing domain</fullName>
    </recommendedName>
</protein>
<evidence type="ECO:0008006" key="4">
    <source>
        <dbReference type="Google" id="ProtNLM"/>
    </source>
</evidence>
<dbReference type="GO" id="GO:0016226">
    <property type="term" value="P:iron-sulfur cluster assembly"/>
    <property type="evidence" value="ECO:0007669"/>
    <property type="project" value="TreeGrafter"/>
</dbReference>
<keyword evidence="1" id="KW-0853">WD repeat</keyword>
<dbReference type="PROSITE" id="PS50082">
    <property type="entry name" value="WD_REPEATS_2"/>
    <property type="match status" value="1"/>
</dbReference>
<sequence>MQSLQSSQSNFIQNTMSKVEEYFVEIDLQLDSSFTRIDQLVDQIVYKSFEGMNHQNESLLELPQFIQFQIDFTDYQQQIIECVKPLVNKFLKNEIKIKNRKIIENDSQSGEIEEFDRIQNEGKLEVIIQSQKEMILVGNKQKQLEQQLMKYKQVQFNLIDDSNQQIGWCYAIVFNKDGSIMISCDNCGIKIWNFEQGRFKLSNSYNKHTNPVKCLVFSKKTNNFISGCGYNQIICWQQINQKDWKYSQLFEQHTDSVNCLLLNQQEDQLISGGMDNKLIVWKVDFIKNHLTFLYSLDQNINSINSLSFNQSETLLASCDYSHFIIWEKGQQGNVESGYKIHFINDQQFLWVTSKMNDILVFELQNRVFKQNQNKTISLIKNNECEDDRSFPIMHNKDRNVIFVRHKNHIYLIRQLNDGTLSILASLNSQSRQTYGTITNNAQYLVFQDMKSQKYSSYEIQYI</sequence>
<dbReference type="GO" id="GO:0097361">
    <property type="term" value="C:cytosolic [4Fe-4S] assembly targeting complex"/>
    <property type="evidence" value="ECO:0007669"/>
    <property type="project" value="TreeGrafter"/>
</dbReference>
<accession>A0A8S1YK42</accession>
<keyword evidence="3" id="KW-1185">Reference proteome</keyword>
<dbReference type="SMART" id="SM00320">
    <property type="entry name" value="WD40"/>
    <property type="match status" value="4"/>
</dbReference>
<dbReference type="EMBL" id="CAJJDP010000218">
    <property type="protein sequence ID" value="CAD8215206.1"/>
    <property type="molecule type" value="Genomic_DNA"/>
</dbReference>
<dbReference type="PANTHER" id="PTHR19920:SF0">
    <property type="entry name" value="CYTOSOLIC IRON-SULFUR PROTEIN ASSEMBLY PROTEIN CIAO1-RELATED"/>
    <property type="match status" value="1"/>
</dbReference>
<gene>
    <name evidence="2" type="ORF">POCTA_138.1.T2140009</name>
</gene>
<proteinExistence type="predicted"/>
<evidence type="ECO:0000313" key="2">
    <source>
        <dbReference type="EMBL" id="CAD8215206.1"/>
    </source>
</evidence>
<dbReference type="Pfam" id="PF00400">
    <property type="entry name" value="WD40"/>
    <property type="match status" value="3"/>
</dbReference>